<keyword evidence="2" id="KW-1185">Reference proteome</keyword>
<proteinExistence type="predicted"/>
<dbReference type="AlphaFoldDB" id="A0A6A7B4P3"/>
<accession>A0A6A7B4P3</accession>
<evidence type="ECO:0000313" key="2">
    <source>
        <dbReference type="Proteomes" id="UP000799423"/>
    </source>
</evidence>
<gene>
    <name evidence="1" type="ORF">T440DRAFT_468479</name>
</gene>
<evidence type="ECO:0000313" key="1">
    <source>
        <dbReference type="EMBL" id="KAF2850496.1"/>
    </source>
</evidence>
<organism evidence="1 2">
    <name type="scientific">Plenodomus tracheiphilus IPT5</name>
    <dbReference type="NCBI Taxonomy" id="1408161"/>
    <lineage>
        <taxon>Eukaryota</taxon>
        <taxon>Fungi</taxon>
        <taxon>Dikarya</taxon>
        <taxon>Ascomycota</taxon>
        <taxon>Pezizomycotina</taxon>
        <taxon>Dothideomycetes</taxon>
        <taxon>Pleosporomycetidae</taxon>
        <taxon>Pleosporales</taxon>
        <taxon>Pleosporineae</taxon>
        <taxon>Leptosphaeriaceae</taxon>
        <taxon>Plenodomus</taxon>
    </lineage>
</organism>
<name>A0A6A7B4P3_9PLEO</name>
<reference evidence="1" key="1">
    <citation type="submission" date="2020-01" db="EMBL/GenBank/DDBJ databases">
        <authorList>
            <consortium name="DOE Joint Genome Institute"/>
            <person name="Haridas S."/>
            <person name="Albert R."/>
            <person name="Binder M."/>
            <person name="Bloem J."/>
            <person name="Labutti K."/>
            <person name="Salamov A."/>
            <person name="Andreopoulos B."/>
            <person name="Baker S.E."/>
            <person name="Barry K."/>
            <person name="Bills G."/>
            <person name="Bluhm B.H."/>
            <person name="Cannon C."/>
            <person name="Castanera R."/>
            <person name="Culley D.E."/>
            <person name="Daum C."/>
            <person name="Ezra D."/>
            <person name="Gonzalez J.B."/>
            <person name="Henrissat B."/>
            <person name="Kuo A."/>
            <person name="Liang C."/>
            <person name="Lipzen A."/>
            <person name="Lutzoni F."/>
            <person name="Magnuson J."/>
            <person name="Mondo S."/>
            <person name="Nolan M."/>
            <person name="Ohm R."/>
            <person name="Pangilinan J."/>
            <person name="Park H.-J."/>
            <person name="Ramirez L."/>
            <person name="Alfaro M."/>
            <person name="Sun H."/>
            <person name="Tritt A."/>
            <person name="Yoshinaga Y."/>
            <person name="Zwiers L.-H."/>
            <person name="Turgeon B.G."/>
            <person name="Goodwin S.B."/>
            <person name="Spatafora J.W."/>
            <person name="Crous P.W."/>
            <person name="Grigoriev I.V."/>
        </authorList>
    </citation>
    <scope>NUCLEOTIDE SEQUENCE</scope>
    <source>
        <strain evidence="1">IPT5</strain>
    </source>
</reference>
<protein>
    <submittedName>
        <fullName evidence="1">Uncharacterized protein</fullName>
    </submittedName>
</protein>
<sequence>MRNALQLDLQSAASPTDDRLQGLRSDQLHWDIATRKREDILSDFENHHSFTFSSQAS</sequence>
<dbReference type="EMBL" id="MU006306">
    <property type="protein sequence ID" value="KAF2850496.1"/>
    <property type="molecule type" value="Genomic_DNA"/>
</dbReference>
<dbReference type="Proteomes" id="UP000799423">
    <property type="component" value="Unassembled WGS sequence"/>
</dbReference>